<dbReference type="EMBL" id="CP054927">
    <property type="protein sequence ID" value="QKW47676.1"/>
    <property type="molecule type" value="Genomic_DNA"/>
</dbReference>
<gene>
    <name evidence="1" type="ORF">HUT09_34440</name>
</gene>
<accession>A0A7H8MZV5</accession>
<organism evidence="1 2">
    <name type="scientific">Streptomyces microflavus</name>
    <name type="common">Streptomyces lipmanii</name>
    <dbReference type="NCBI Taxonomy" id="1919"/>
    <lineage>
        <taxon>Bacteria</taxon>
        <taxon>Bacillati</taxon>
        <taxon>Actinomycetota</taxon>
        <taxon>Actinomycetes</taxon>
        <taxon>Kitasatosporales</taxon>
        <taxon>Streptomycetaceae</taxon>
        <taxon>Streptomyces</taxon>
    </lineage>
</organism>
<protein>
    <recommendedName>
        <fullName evidence="3">Transposase</fullName>
    </recommendedName>
</protein>
<geneLocation type="plasmid" evidence="1 2">
    <name>unnamed1</name>
</geneLocation>
<dbReference type="Proteomes" id="UP000509345">
    <property type="component" value="Plasmid unnamed1"/>
</dbReference>
<keyword evidence="1" id="KW-0614">Plasmid</keyword>
<evidence type="ECO:0000313" key="2">
    <source>
        <dbReference type="Proteomes" id="UP000509345"/>
    </source>
</evidence>
<reference evidence="1 2" key="1">
    <citation type="submission" date="2020-06" db="EMBL/GenBank/DDBJ databases">
        <title>Genome mining for natural products.</title>
        <authorList>
            <person name="Zhang B."/>
            <person name="Shi J."/>
            <person name="Ge H."/>
        </authorList>
    </citation>
    <scope>NUCLEOTIDE SEQUENCE [LARGE SCALE GENOMIC DNA]</scope>
    <source>
        <strain evidence="1 2">NA06532</strain>
        <plasmid evidence="1 2">unnamed1</plasmid>
    </source>
</reference>
<evidence type="ECO:0008006" key="3">
    <source>
        <dbReference type="Google" id="ProtNLM"/>
    </source>
</evidence>
<sequence length="85" mass="9798">MAQIVAVGDLEEGFFVLAKLVLEEGPAFLKDAREGHDRRSLALRRRVPAEGVNTKTTRIARQMHGRAGFKLLRHRMLLTRRHHRM</sequence>
<evidence type="ECO:0000313" key="1">
    <source>
        <dbReference type="EMBL" id="QKW47676.1"/>
    </source>
</evidence>
<proteinExistence type="predicted"/>
<name>A0A7H8MZV5_STRMI</name>
<dbReference type="AlphaFoldDB" id="A0A7H8MZV5"/>